<accession>A0A2S7KRY0</accession>
<comment type="caution">
    <text evidence="1">The sequence shown here is derived from an EMBL/GenBank/DDBJ whole genome shotgun (WGS) entry which is preliminary data.</text>
</comment>
<evidence type="ECO:0000313" key="2">
    <source>
        <dbReference type="Proteomes" id="UP000239800"/>
    </source>
</evidence>
<sequence length="133" mass="15131">MTIKKCHYDLQVEYIDGVLHESDYELYLNDKLDKWVKVQDTGGKMVGSKNGKNSVDLGDEITYSSSLFFFKEPKGVKSTFSESNMKTPSVSEESDSPGVYLLDKSKGSYHYDNGKLMKVVVKDVINLEMVRRQ</sequence>
<proteinExistence type="predicted"/>
<dbReference type="Proteomes" id="UP000239800">
    <property type="component" value="Unassembled WGS sequence"/>
</dbReference>
<reference evidence="1 2" key="1">
    <citation type="submission" date="2016-11" db="EMBL/GenBank/DDBJ databases">
        <title>Trade-off between light-utilization and light-protection in marine flavobacteria.</title>
        <authorList>
            <person name="Kumagai Y."/>
        </authorList>
    </citation>
    <scope>NUCLEOTIDE SEQUENCE [LARGE SCALE GENOMIC DNA]</scope>
    <source>
        <strain evidence="1 2">NBRC 107741</strain>
    </source>
</reference>
<organism evidence="1 2">
    <name type="scientific">Aureitalea marina</name>
    <dbReference type="NCBI Taxonomy" id="930804"/>
    <lineage>
        <taxon>Bacteria</taxon>
        <taxon>Pseudomonadati</taxon>
        <taxon>Bacteroidota</taxon>
        <taxon>Flavobacteriia</taxon>
        <taxon>Flavobacteriales</taxon>
        <taxon>Flavobacteriaceae</taxon>
        <taxon>Aureitalea</taxon>
    </lineage>
</organism>
<gene>
    <name evidence="1" type="ORF">BST85_11145</name>
</gene>
<dbReference type="Pfam" id="PF19630">
    <property type="entry name" value="DUF6134"/>
    <property type="match status" value="1"/>
</dbReference>
<dbReference type="AlphaFoldDB" id="A0A2S7KRY0"/>
<name>A0A2S7KRY0_9FLAO</name>
<dbReference type="InterPro" id="IPR045767">
    <property type="entry name" value="DUF6134"/>
</dbReference>
<dbReference type="RefSeq" id="WP_104813319.1">
    <property type="nucleotide sequence ID" value="NZ_MQUB01000001.1"/>
</dbReference>
<dbReference type="OrthoDB" id="1121030at2"/>
<protein>
    <submittedName>
        <fullName evidence="1">Uncharacterized protein</fullName>
    </submittedName>
</protein>
<evidence type="ECO:0000313" key="1">
    <source>
        <dbReference type="EMBL" id="PQB05381.1"/>
    </source>
</evidence>
<keyword evidence="2" id="KW-1185">Reference proteome</keyword>
<dbReference type="EMBL" id="MQUB01000001">
    <property type="protein sequence ID" value="PQB05381.1"/>
    <property type="molecule type" value="Genomic_DNA"/>
</dbReference>